<dbReference type="InterPro" id="IPR052802">
    <property type="entry name" value="KNTC1"/>
</dbReference>
<dbReference type="GO" id="GO:0007094">
    <property type="term" value="P:mitotic spindle assembly checkpoint signaling"/>
    <property type="evidence" value="ECO:0007669"/>
    <property type="project" value="TreeGrafter"/>
</dbReference>
<dbReference type="GO" id="GO:1903394">
    <property type="term" value="P:protein localization to kinetochore involved in kinetochore assembly"/>
    <property type="evidence" value="ECO:0007669"/>
    <property type="project" value="TreeGrafter"/>
</dbReference>
<dbReference type="Pfam" id="PF24520">
    <property type="entry name" value="ARM_KNTC1_1st"/>
    <property type="match status" value="1"/>
</dbReference>
<dbReference type="GO" id="GO:0005737">
    <property type="term" value="C:cytoplasm"/>
    <property type="evidence" value="ECO:0007669"/>
    <property type="project" value="TreeGrafter"/>
</dbReference>
<dbReference type="GO" id="GO:0000070">
    <property type="term" value="P:mitotic sister chromatid segregation"/>
    <property type="evidence" value="ECO:0007669"/>
    <property type="project" value="TreeGrafter"/>
</dbReference>
<evidence type="ECO:0000313" key="5">
    <source>
        <dbReference type="WormBase" id="Bm10082"/>
    </source>
</evidence>
<dbReference type="InterPro" id="IPR055403">
    <property type="entry name" value="ARM_KNTC1_1st"/>
</dbReference>
<dbReference type="Pfam" id="PF24515">
    <property type="entry name" value="ARM_KNTC1_3rd"/>
    <property type="match status" value="1"/>
</dbReference>
<sequence>MLAVVGTRFISITTPTDGNETTNLTFSKQKCRSLYESNIIASIFGSIFFKMQEDDDESYMESMQSESSSYERLESKNDEREIERKERIVLSDMNADGDLLAVAIGEDISIFSFHCGARFIVTVHLGENINPVAMKFMPVVNLIVILTNCGNVLFLSIGSNCIIHRVKLVENKRIQGATINCDLHLEHARMCIILESGEIYSFFFPNYSEYFHPEQEVEIEISNRQKGMENMVWKQFDTHYASRDSAIISHFNTLLLLSSKQNARIALLDLSAEILNKDPDEFYSSDVSGIVRIRHLTHRDKHTSRAIKFIMALTTDGQLLIWDAVTTLLISSIVLLKTGEVAKDFMLFDDVLDREGKINENTKLVLLFVNQEGACQLQIRNFRTCDVIYTKVVNSATLLLNKVTREEGLVLFIQLFAYESSELNAVKIHAVYECQPEMRLDHLIYQQRWVEAKEFAQMFNLSMEKIYIARIEHFVDTGMMGQTDLETHELDKFFGWMTHVSDQNWVAEMCIAALMYCSSHLWVKKTLDFVKNLQITDNETKEKLLLMRYNYQSYREVFGPWQKPCCSKFSGIDLWSEFLSGCSWEHILEIFCKNGQFCEARLIWCRYRKTLEEWIKERGSFERLLGEIHLTVRGMINEVMEAVRFLEDVIPIAILNDPRTCFLCCKTFLMDVARVVETEHPECFPENSFQIASTMERVIQNLLNCSITPCRQAEVAYALSVIGCYSEDPNDLMGELNVYVKNLRSMERLKSVYQCTMSYNTYQEQTVESICYLMLERVKSIQLIKSNIDEYARPYMNEFKLDPDRTLYKYILKIATSSAGVVSSSNPWDERCLAVAESISNLNLRCEALIDVAKRAHPPWTKHLSSAVHVMLRDPGLDFKTASRLQQQCDFAALGERLVQYRLPMQALERYLQQKHLFSKAIEFIFRQESVEADPQHRLSSALEIIKLAEKLKKNLMERHECIFRFCLYLINAKLINELYVGVVSYLNDLSETDRNCVIDRLMSHIEAMLNCPVLLLTEKEKEIRLLTVEATSCFLERFRKDEIFLSELNAIRKLQIDHGMITHLSLLRNNTWKSAKLRYFLNCHFADGGIPVRMTELFKLSNALMMEETAMYEIALHCALENRNPVAALEYAKFAMQDAKKPSEQLLTLVVKSCSYGLWIMSELAENSDFEPIFVVFGNLSDLMSILIEATCQNSSLNTHVFHIALFVNLFEVVVSQCMSEDLVEESEYVDKKACLIYGFGRRSGVYHYRMDGTLFKKSDAIRQLSTVARSVVFDVLKDTDLIDINTSNLLEYYENMRIAWKSFFSYLIINNQLLITVCARFSFVLLACYMVPNHVNLTYSELFGTIELFMERALIHNCADLEFCTALIFSAPVADIKKILLKTRSWCVTRKSPHIMLNFIRFARFCAIMLDDYSFEKQLSHHYALTLWIKKLGRLNANFPQNVSLDATVQEFVRCLIPPEILVEFCDDFSLEITEALILYATKMALRASVEDDQILAAEMRFTVFIALQKIGVTENLFMQLYACLMALCPYNYETIEVIINGMTKYADDDNVDQVEILRRASITIRFLEINERVSSPTDQEIRWYNERQKFLIKQQSLTVKVYDGEDATTLEEIGGCPLYNKTDLLFSQLPSQACHRLPFHPFMFENEKDLQNILLPMIHAELTLFNVDNWQMFVRALPEIEISKSDLLSSAVLLTIQAYITKDADTDKSDIERIRQLVRKATNRLRTLKGLTDGFKHLPLSETKLCFLSMGIDIIEEWLADVKHESTEKEIEDIGFLKRFHQNLEEAYKSYNIEFVLKKYGLLQQDTLDMLSAPQNLIEHIYTNEIDWSSCKDIGDKVPCTVELANIFALDLDMIQDRVIQQWLGWNAEKVVIFDPNETNLSDVPLMSIATKENNGEIYRLPYSDSTVSRVVQLSRLRDYKKAAYGLTNIYRQGSYGSKIRALCCLLRLLRCEQFPEVMQSDLSNVCSMLEIMLYSRMIDECEIDLNTETFHSAEKTVLLKSLINNTLQTPQLTLFVASVVIDYQLLEPSMIDLLLTKLYLERKFDMLIELLNYCVTNNSILSHINNIEQKWFYAAQWLFSSAVKESANRKQQFDRSLLFSLSCPVEYGHSANALSHSLQRDNFPIAHRLLMLASSVVAEEAEEGSENCFESSMRSNLDFSLKWK</sequence>
<name>A0A0I9N5M8_BRUMA</name>
<evidence type="ECO:0000259" key="2">
    <source>
        <dbReference type="Pfam" id="PF24515"/>
    </source>
</evidence>
<dbReference type="EMBL" id="LN856962">
    <property type="protein sequence ID" value="CTP81354.1"/>
    <property type="molecule type" value="Genomic_DNA"/>
</dbReference>
<organism evidence="4">
    <name type="scientific">Brugia malayi</name>
    <name type="common">Filarial nematode worm</name>
    <dbReference type="NCBI Taxonomy" id="6279"/>
    <lineage>
        <taxon>Eukaryota</taxon>
        <taxon>Metazoa</taxon>
        <taxon>Ecdysozoa</taxon>
        <taxon>Nematoda</taxon>
        <taxon>Chromadorea</taxon>
        <taxon>Rhabditida</taxon>
        <taxon>Spirurina</taxon>
        <taxon>Spiruromorpha</taxon>
        <taxon>Filarioidea</taxon>
        <taxon>Onchocercidae</taxon>
        <taxon>Brugia</taxon>
    </lineage>
</organism>
<dbReference type="InterPro" id="IPR036322">
    <property type="entry name" value="WD40_repeat_dom_sf"/>
</dbReference>
<feature type="domain" description="KNTC1 third ARM-repeats" evidence="2">
    <location>
        <begin position="1358"/>
        <end position="1542"/>
    </location>
</feature>
<dbReference type="GO" id="GO:0005828">
    <property type="term" value="C:kinetochore microtubule"/>
    <property type="evidence" value="ECO:0007669"/>
    <property type="project" value="TreeGrafter"/>
</dbReference>
<feature type="domain" description="RZZ complex subunit KNTC1/ROD C-terminal" evidence="1">
    <location>
        <begin position="1632"/>
        <end position="2111"/>
    </location>
</feature>
<reference evidence="4" key="1">
    <citation type="journal article" date="2007" name="Science">
        <title>Draft genome of the filarial nematode parasite Brugia malayi.</title>
        <authorList>
            <person name="Ghedin E."/>
            <person name="Wang S."/>
            <person name="Spiro D."/>
            <person name="Caler E."/>
            <person name="Zhao Q."/>
            <person name="Crabtree J."/>
            <person name="Allen J.E."/>
            <person name="Delcher A.L."/>
            <person name="Guiliano D.B."/>
            <person name="Miranda-Saavedra D."/>
            <person name="Angiuoli S.V."/>
            <person name="Creasy T."/>
            <person name="Amedeo P."/>
            <person name="Haas B."/>
            <person name="El-Sayed N.M."/>
            <person name="Wortman J.R."/>
            <person name="Feldblyum T."/>
            <person name="Tallon L."/>
            <person name="Schatz M."/>
            <person name="Shumway M."/>
            <person name="Koo H."/>
            <person name="Salzberg S.L."/>
            <person name="Schobel S."/>
            <person name="Pertea M."/>
            <person name="Pop M."/>
            <person name="White O."/>
            <person name="Barton G.J."/>
            <person name="Carlow C.K."/>
            <person name="Crawford M.J."/>
            <person name="Daub J."/>
            <person name="Dimmic M.W."/>
            <person name="Estes C.F."/>
            <person name="Foster J.M."/>
            <person name="Ganatra M."/>
            <person name="Gregory W.F."/>
            <person name="Johnson N.M."/>
            <person name="Jin J."/>
            <person name="Komuniecki R."/>
            <person name="Korf I."/>
            <person name="Kumar S."/>
            <person name="Laney S."/>
            <person name="Li B.W."/>
            <person name="Li W."/>
            <person name="Lindblom T.H."/>
            <person name="Lustigman S."/>
            <person name="Ma D."/>
            <person name="Maina C.V."/>
            <person name="Martin D.M."/>
            <person name="McCarter J.P."/>
            <person name="McReynolds L."/>
            <person name="Mitreva M."/>
            <person name="Nutman T.B."/>
            <person name="Parkinson J."/>
            <person name="Peregrin-Alvarez J.M."/>
            <person name="Poole C."/>
            <person name="Ren Q."/>
            <person name="Saunders L."/>
            <person name="Sluder A.E."/>
            <person name="Smith K."/>
            <person name="Stanke M."/>
            <person name="Unnasch T.R."/>
            <person name="Ware J."/>
            <person name="Wei A.D."/>
            <person name="Weil G."/>
            <person name="Williams D.J."/>
            <person name="Zhang Y."/>
            <person name="Williams S.A."/>
            <person name="Fraser-Liggett C."/>
            <person name="Slatko B."/>
            <person name="Blaxter M.L."/>
            <person name="Scott A.L."/>
        </authorList>
    </citation>
    <scope>NUCLEOTIDE SEQUENCE</scope>
    <source>
        <strain evidence="4">FR3</strain>
    </source>
</reference>
<dbReference type="SUPFAM" id="SSF50978">
    <property type="entry name" value="WD40 repeat-like"/>
    <property type="match status" value="1"/>
</dbReference>
<dbReference type="WormBase" id="Bm10082">
    <property type="protein sequence ID" value="BM46102"/>
    <property type="gene ID" value="WBGene00230343"/>
    <property type="gene designation" value="Bma-rod-1"/>
</dbReference>
<evidence type="ECO:0000259" key="3">
    <source>
        <dbReference type="Pfam" id="PF24520"/>
    </source>
</evidence>
<evidence type="ECO:0000259" key="1">
    <source>
        <dbReference type="Pfam" id="PF10493"/>
    </source>
</evidence>
<protein>
    <submittedName>
        <fullName evidence="4">BMA-ROD-1</fullName>
    </submittedName>
</protein>
<dbReference type="GO" id="GO:1990423">
    <property type="term" value="C:RZZ complex"/>
    <property type="evidence" value="ECO:0007669"/>
    <property type="project" value="TreeGrafter"/>
</dbReference>
<dbReference type="InterPro" id="IPR019527">
    <property type="entry name" value="RZZ-complex_KNTC1/ROD_C"/>
</dbReference>
<feature type="domain" description="KNTC1 first ARM-repeats" evidence="3">
    <location>
        <begin position="442"/>
        <end position="688"/>
    </location>
</feature>
<gene>
    <name evidence="5" type="primary">bma-rod-1</name>
    <name evidence="4" type="synonym">Bma-rod-1</name>
    <name evidence="5" type="ORF">Bm10082</name>
    <name evidence="4" type="ORF">BM_Bm10082</name>
</gene>
<dbReference type="Pfam" id="PF10493">
    <property type="entry name" value="Rod_C"/>
    <property type="match status" value="1"/>
</dbReference>
<dbReference type="GO" id="GO:0031267">
    <property type="term" value="F:small GTPase binding"/>
    <property type="evidence" value="ECO:0007669"/>
    <property type="project" value="TreeGrafter"/>
</dbReference>
<reference evidence="4" key="2">
    <citation type="submission" date="2012-12" db="EMBL/GenBank/DDBJ databases">
        <authorList>
            <person name="Gao Y.W."/>
            <person name="Fan S.T."/>
            <person name="Sun H.T."/>
            <person name="Wang Z."/>
            <person name="Gao X.L."/>
            <person name="Li Y.G."/>
            <person name="Wang T.C."/>
            <person name="Zhang K."/>
            <person name="Xu W.W."/>
            <person name="Yu Z.J."/>
            <person name="Xia X.Z."/>
        </authorList>
    </citation>
    <scope>NUCLEOTIDE SEQUENCE</scope>
    <source>
        <strain evidence="4">FR3</strain>
    </source>
</reference>
<dbReference type="InterPro" id="IPR055405">
    <property type="entry name" value="ARM_KNTC1_3rd"/>
</dbReference>
<proteinExistence type="predicted"/>
<evidence type="ECO:0000313" key="4">
    <source>
        <dbReference type="EMBL" id="CTP81354.1"/>
    </source>
</evidence>
<accession>A0A0I9N5M8</accession>
<dbReference type="OMA" id="EYAKFAM"/>
<dbReference type="PANTHER" id="PTHR15688">
    <property type="entry name" value="KINETOCHORE-ASSOCIATED PROTEIN 1"/>
    <property type="match status" value="1"/>
</dbReference>
<dbReference type="PANTHER" id="PTHR15688:SF1">
    <property type="entry name" value="KINETOCHORE-ASSOCIATED PROTEIN 1"/>
    <property type="match status" value="1"/>
</dbReference>